<gene>
    <name evidence="2" type="ORF">J2T09_004825</name>
</gene>
<accession>A0ABT9PZY4</accession>
<comment type="caution">
    <text evidence="2">The sequence shown here is derived from an EMBL/GenBank/DDBJ whole genome shotgun (WGS) entry which is preliminary data.</text>
</comment>
<proteinExistence type="predicted"/>
<keyword evidence="3" id="KW-1185">Reference proteome</keyword>
<dbReference type="RefSeq" id="WP_306839284.1">
    <property type="nucleotide sequence ID" value="NZ_JAUSRF010000022.1"/>
</dbReference>
<organism evidence="2 3">
    <name type="scientific">Neorhizobium huautlense</name>
    <dbReference type="NCBI Taxonomy" id="67774"/>
    <lineage>
        <taxon>Bacteria</taxon>
        <taxon>Pseudomonadati</taxon>
        <taxon>Pseudomonadota</taxon>
        <taxon>Alphaproteobacteria</taxon>
        <taxon>Hyphomicrobiales</taxon>
        <taxon>Rhizobiaceae</taxon>
        <taxon>Rhizobium/Agrobacterium group</taxon>
        <taxon>Neorhizobium</taxon>
    </lineage>
</organism>
<dbReference type="EMBL" id="JAUSRF010000022">
    <property type="protein sequence ID" value="MDP9840045.1"/>
    <property type="molecule type" value="Genomic_DNA"/>
</dbReference>
<feature type="compositionally biased region" description="Basic and acidic residues" evidence="1">
    <location>
        <begin position="57"/>
        <end position="66"/>
    </location>
</feature>
<evidence type="ECO:0000313" key="3">
    <source>
        <dbReference type="Proteomes" id="UP001241472"/>
    </source>
</evidence>
<name>A0ABT9PZY4_9HYPH</name>
<feature type="region of interest" description="Disordered" evidence="1">
    <location>
        <begin position="1"/>
        <end position="66"/>
    </location>
</feature>
<evidence type="ECO:0000313" key="2">
    <source>
        <dbReference type="EMBL" id="MDP9840045.1"/>
    </source>
</evidence>
<reference evidence="2 3" key="1">
    <citation type="submission" date="2023-07" db="EMBL/GenBank/DDBJ databases">
        <title>Sorghum-associated microbial communities from plants grown in Nebraska, USA.</title>
        <authorList>
            <person name="Schachtman D."/>
        </authorList>
    </citation>
    <scope>NUCLEOTIDE SEQUENCE [LARGE SCALE GENOMIC DNA]</scope>
    <source>
        <strain evidence="2 3">DS1307</strain>
    </source>
</reference>
<dbReference type="Proteomes" id="UP001241472">
    <property type="component" value="Unassembled WGS sequence"/>
</dbReference>
<protein>
    <submittedName>
        <fullName evidence="2">Uncharacterized protein</fullName>
    </submittedName>
</protein>
<feature type="compositionally biased region" description="Basic and acidic residues" evidence="1">
    <location>
        <begin position="7"/>
        <end position="25"/>
    </location>
</feature>
<sequence length="66" mass="7163">MTMLDEDQARGHGADAEAAEKHHADAGYSDIPENIPAYEETEGATNALETPVAPPEMVKERDEPNK</sequence>
<evidence type="ECO:0000256" key="1">
    <source>
        <dbReference type="SAM" id="MobiDB-lite"/>
    </source>
</evidence>